<dbReference type="Proteomes" id="UP000199138">
    <property type="component" value="Unassembled WGS sequence"/>
</dbReference>
<dbReference type="EMBL" id="FPBK01000005">
    <property type="protein sequence ID" value="SFU48854.1"/>
    <property type="molecule type" value="Genomic_DNA"/>
</dbReference>
<dbReference type="STRING" id="1224947.SAMN05216480_10523"/>
<dbReference type="OrthoDB" id="1369410at2"/>
<keyword evidence="2" id="KW-1185">Reference proteome</keyword>
<organism evidence="1 2">
    <name type="scientific">Pustulibacterium marinum</name>
    <dbReference type="NCBI Taxonomy" id="1224947"/>
    <lineage>
        <taxon>Bacteria</taxon>
        <taxon>Pseudomonadati</taxon>
        <taxon>Bacteroidota</taxon>
        <taxon>Flavobacteriia</taxon>
        <taxon>Flavobacteriales</taxon>
        <taxon>Flavobacteriaceae</taxon>
        <taxon>Pustulibacterium</taxon>
    </lineage>
</organism>
<proteinExistence type="predicted"/>
<name>A0A1I7GK96_9FLAO</name>
<accession>A0A1I7GK96</accession>
<protein>
    <submittedName>
        <fullName evidence="1">Uncharacterized protein</fullName>
    </submittedName>
</protein>
<evidence type="ECO:0000313" key="1">
    <source>
        <dbReference type="EMBL" id="SFU48854.1"/>
    </source>
</evidence>
<sequence length="126" mass="14623">MVSIKNTQKITFTGQLVTEEKYVMVSIRDLNISNEKQTITSIVKCFTFNYKLDEEGLETTEIINLKELPGETKPIKFNRSEMHKLMQAMQPAIGDMDSFDAFQNQVLMYLAQRDQYFGLANNWEIV</sequence>
<dbReference type="AlphaFoldDB" id="A0A1I7GK96"/>
<dbReference type="RefSeq" id="WP_093024698.1">
    <property type="nucleotide sequence ID" value="NZ_FPBK01000005.1"/>
</dbReference>
<reference evidence="2" key="1">
    <citation type="submission" date="2016-10" db="EMBL/GenBank/DDBJ databases">
        <authorList>
            <person name="Varghese N."/>
            <person name="Submissions S."/>
        </authorList>
    </citation>
    <scope>NUCLEOTIDE SEQUENCE [LARGE SCALE GENOMIC DNA]</scope>
    <source>
        <strain evidence="2">CGMCC 1.12333</strain>
    </source>
</reference>
<evidence type="ECO:0000313" key="2">
    <source>
        <dbReference type="Proteomes" id="UP000199138"/>
    </source>
</evidence>
<gene>
    <name evidence="1" type="ORF">SAMN05216480_10523</name>
</gene>